<dbReference type="PROSITE" id="PS51257">
    <property type="entry name" value="PROKAR_LIPOPROTEIN"/>
    <property type="match status" value="1"/>
</dbReference>
<proteinExistence type="predicted"/>
<dbReference type="RefSeq" id="WP_311666938.1">
    <property type="nucleotide sequence ID" value="NZ_JAVREO010000005.1"/>
</dbReference>
<feature type="domain" description="DUF397" evidence="1">
    <location>
        <begin position="8"/>
        <end position="62"/>
    </location>
</feature>
<evidence type="ECO:0000313" key="3">
    <source>
        <dbReference type="Proteomes" id="UP001183410"/>
    </source>
</evidence>
<accession>A0ABU2JQ98</accession>
<keyword evidence="3" id="KW-1185">Reference proteome</keyword>
<dbReference type="Pfam" id="PF04149">
    <property type="entry name" value="DUF397"/>
    <property type="match status" value="1"/>
</dbReference>
<dbReference type="Proteomes" id="UP001183410">
    <property type="component" value="Unassembled WGS sequence"/>
</dbReference>
<name>A0ABU2JQ98_9ACTN</name>
<gene>
    <name evidence="2" type="ORF">RM844_11420</name>
</gene>
<reference evidence="3" key="1">
    <citation type="submission" date="2023-07" db="EMBL/GenBank/DDBJ databases">
        <title>30 novel species of actinomycetes from the DSMZ collection.</title>
        <authorList>
            <person name="Nouioui I."/>
        </authorList>
    </citation>
    <scope>NUCLEOTIDE SEQUENCE [LARGE SCALE GENOMIC DNA]</scope>
    <source>
        <strain evidence="3">DSM 44915</strain>
    </source>
</reference>
<dbReference type="InterPro" id="IPR007278">
    <property type="entry name" value="DUF397"/>
</dbReference>
<protein>
    <submittedName>
        <fullName evidence="2">DUF397 domain-containing protein</fullName>
    </submittedName>
</protein>
<sequence>MRYDLPAAKWRKSSYSNGGTGSCVETQLTHDGLVAMGDSKDRARGAFVFAPATWTSFVDHVKKTAS</sequence>
<comment type="caution">
    <text evidence="2">The sequence shown here is derived from an EMBL/GenBank/DDBJ whole genome shotgun (WGS) entry which is preliminary data.</text>
</comment>
<dbReference type="EMBL" id="JAVREO010000005">
    <property type="protein sequence ID" value="MDT0266901.1"/>
    <property type="molecule type" value="Genomic_DNA"/>
</dbReference>
<evidence type="ECO:0000313" key="2">
    <source>
        <dbReference type="EMBL" id="MDT0266901.1"/>
    </source>
</evidence>
<organism evidence="2 3">
    <name type="scientific">Streptomyces chisholmiae</name>
    <dbReference type="NCBI Taxonomy" id="3075540"/>
    <lineage>
        <taxon>Bacteria</taxon>
        <taxon>Bacillati</taxon>
        <taxon>Actinomycetota</taxon>
        <taxon>Actinomycetes</taxon>
        <taxon>Kitasatosporales</taxon>
        <taxon>Streptomycetaceae</taxon>
        <taxon>Streptomyces</taxon>
    </lineage>
</organism>
<evidence type="ECO:0000259" key="1">
    <source>
        <dbReference type="Pfam" id="PF04149"/>
    </source>
</evidence>